<keyword evidence="2" id="KW-1185">Reference proteome</keyword>
<organism evidence="1 2">
    <name type="scientific">Paludibacterium denitrificans</name>
    <dbReference type="NCBI Taxonomy" id="2675226"/>
    <lineage>
        <taxon>Bacteria</taxon>
        <taxon>Pseudomonadati</taxon>
        <taxon>Pseudomonadota</taxon>
        <taxon>Betaproteobacteria</taxon>
        <taxon>Neisseriales</taxon>
        <taxon>Chromobacteriaceae</taxon>
        <taxon>Paludibacterium</taxon>
    </lineage>
</organism>
<evidence type="ECO:0000313" key="2">
    <source>
        <dbReference type="Proteomes" id="UP000446658"/>
    </source>
</evidence>
<protein>
    <submittedName>
        <fullName evidence="1">Uncharacterized protein</fullName>
    </submittedName>
</protein>
<name>A0A844GBX0_9NEIS</name>
<accession>A0A844GBX0</accession>
<gene>
    <name evidence="1" type="ORF">GKE73_16465</name>
</gene>
<reference evidence="1 2" key="1">
    <citation type="submission" date="2019-11" db="EMBL/GenBank/DDBJ databases">
        <title>Draft genome sequence of Paludibacterium sp. dN18-1.</title>
        <authorList>
            <person name="Im W.-T."/>
        </authorList>
    </citation>
    <scope>NUCLEOTIDE SEQUENCE [LARGE SCALE GENOMIC DNA]</scope>
    <source>
        <strain evidence="2">dN 18-1</strain>
    </source>
</reference>
<dbReference type="RefSeq" id="WP_230371214.1">
    <property type="nucleotide sequence ID" value="NZ_WLYX01000001.1"/>
</dbReference>
<evidence type="ECO:0000313" key="1">
    <source>
        <dbReference type="EMBL" id="MTD34026.1"/>
    </source>
</evidence>
<dbReference type="Gene3D" id="3.30.2000.20">
    <property type="match status" value="1"/>
</dbReference>
<dbReference type="Proteomes" id="UP000446658">
    <property type="component" value="Unassembled WGS sequence"/>
</dbReference>
<dbReference type="EMBL" id="WLYX01000001">
    <property type="protein sequence ID" value="MTD34026.1"/>
    <property type="molecule type" value="Genomic_DNA"/>
</dbReference>
<dbReference type="InterPro" id="IPR025395">
    <property type="entry name" value="Phage_tail_terminator-like"/>
</dbReference>
<proteinExistence type="predicted"/>
<comment type="caution">
    <text evidence="1">The sequence shown here is derived from an EMBL/GenBank/DDBJ whole genome shotgun (WGS) entry which is preliminary data.</text>
</comment>
<sequence length="109" mass="11524">MAWCAVHACQLYLAFADLPVSESAAGIGENAPNLLRGILQVTVAGPSGVGTQATDAVSQAVMQHFKRGTVIPAGDGYVRVESVKRAPIIMGDAWVNRPVSITYYAYTTN</sequence>
<dbReference type="AlphaFoldDB" id="A0A844GBX0"/>
<dbReference type="Pfam" id="PF13554">
    <property type="entry name" value="Phage_tail_terminator_5"/>
    <property type="match status" value="1"/>
</dbReference>